<proteinExistence type="predicted"/>
<evidence type="ECO:0000313" key="4">
    <source>
        <dbReference type="Proteomes" id="UP000245956"/>
    </source>
</evidence>
<reference evidence="3 4" key="1">
    <citation type="journal article" date="2016" name="Front. Microbiol.">
        <title>Genome and transcriptome sequences reveal the specific parasitism of the nematophagous Purpureocillium lilacinum 36-1.</title>
        <authorList>
            <person name="Xie J."/>
            <person name="Li S."/>
            <person name="Mo C."/>
            <person name="Xiao X."/>
            <person name="Peng D."/>
            <person name="Wang G."/>
            <person name="Xiao Y."/>
        </authorList>
    </citation>
    <scope>NUCLEOTIDE SEQUENCE [LARGE SCALE GENOMIC DNA]</scope>
    <source>
        <strain evidence="3 4">36-1</strain>
    </source>
</reference>
<dbReference type="InterPro" id="IPR004827">
    <property type="entry name" value="bZIP"/>
</dbReference>
<protein>
    <recommendedName>
        <fullName evidence="2">BZIP domain-containing protein</fullName>
    </recommendedName>
</protein>
<feature type="domain" description="BZIP" evidence="2">
    <location>
        <begin position="138"/>
        <end position="174"/>
    </location>
</feature>
<dbReference type="Gene3D" id="1.20.5.170">
    <property type="match status" value="1"/>
</dbReference>
<accession>A0A2U3DSI0</accession>
<evidence type="ECO:0000256" key="1">
    <source>
        <dbReference type="SAM" id="MobiDB-lite"/>
    </source>
</evidence>
<evidence type="ECO:0000259" key="2">
    <source>
        <dbReference type="Pfam" id="PF07716"/>
    </source>
</evidence>
<gene>
    <name evidence="3" type="ORF">PCL_07249</name>
</gene>
<feature type="region of interest" description="Disordered" evidence="1">
    <location>
        <begin position="124"/>
        <end position="177"/>
    </location>
</feature>
<feature type="compositionally biased region" description="Basic and acidic residues" evidence="1">
    <location>
        <begin position="138"/>
        <end position="168"/>
    </location>
</feature>
<evidence type="ECO:0000313" key="3">
    <source>
        <dbReference type="EMBL" id="PWI65199.1"/>
    </source>
</evidence>
<organism evidence="3 4">
    <name type="scientific">Purpureocillium lilacinum</name>
    <name type="common">Paecilomyces lilacinus</name>
    <dbReference type="NCBI Taxonomy" id="33203"/>
    <lineage>
        <taxon>Eukaryota</taxon>
        <taxon>Fungi</taxon>
        <taxon>Dikarya</taxon>
        <taxon>Ascomycota</taxon>
        <taxon>Pezizomycotina</taxon>
        <taxon>Sordariomycetes</taxon>
        <taxon>Hypocreomycetidae</taxon>
        <taxon>Hypocreales</taxon>
        <taxon>Ophiocordycipitaceae</taxon>
        <taxon>Purpureocillium</taxon>
    </lineage>
</organism>
<dbReference type="EMBL" id="LCWV01000036">
    <property type="protein sequence ID" value="PWI65199.1"/>
    <property type="molecule type" value="Genomic_DNA"/>
</dbReference>
<dbReference type="Pfam" id="PF07716">
    <property type="entry name" value="bZIP_2"/>
    <property type="match status" value="1"/>
</dbReference>
<comment type="caution">
    <text evidence="3">The sequence shown here is derived from an EMBL/GenBank/DDBJ whole genome shotgun (WGS) entry which is preliminary data.</text>
</comment>
<dbReference type="GO" id="GO:0003700">
    <property type="term" value="F:DNA-binding transcription factor activity"/>
    <property type="evidence" value="ECO:0007669"/>
    <property type="project" value="InterPro"/>
</dbReference>
<dbReference type="Proteomes" id="UP000245956">
    <property type="component" value="Unassembled WGS sequence"/>
</dbReference>
<sequence length="177" mass="19288">MCSWAFAAESIVLYATFPSRKNGWRKERLIHPVGGTSPPGENDWETGAAACAGGRTALPANINASPEALNFHEKRGYRQRLVLRVILANGETDQVKTRGSPRKAQPPAKAAAICQADAGSKARCRTSSKSDTGAIGSDDPKTLRLPDKNRLAADKCRSRRRQEEDNLKSQHLNLKPI</sequence>
<name>A0A2U3DSI0_PURLI</name>
<dbReference type="AlphaFoldDB" id="A0A2U3DSI0"/>